<dbReference type="STRING" id="42155.A0A0R3QJ15"/>
<dbReference type="PANTHER" id="PTHR38681:SF1">
    <property type="entry name" value="RETROVIRUS-RELATED POL POLYPROTEIN FROM TRANSPOSON 412-LIKE PROTEIN"/>
    <property type="match status" value="1"/>
</dbReference>
<evidence type="ECO:0000313" key="1">
    <source>
        <dbReference type="WBParaSite" id="BTMF_0000641101-mRNA-1"/>
    </source>
</evidence>
<dbReference type="PANTHER" id="PTHR38681">
    <property type="entry name" value="RETROVIRUS-RELATED POL POLYPROTEIN FROM TRANSPOSON 412-LIKE PROTEIN-RELATED"/>
    <property type="match status" value="1"/>
</dbReference>
<sequence>LPIVLLGLRTAIKPNSNISPAQLAFGTPLTVPGTLLWHDNDPDLTPATENYVRSLQRAMEKVRPVPFDHNRKITTFVTPELQSCSHVFVREDAVRSPLQRPYQGPYRVLHRSGKVFTLEYGTTPRTVSIDRLKPAFILSNEADLTVDKPTASLRTAAQPGTLLIPKISIPKLPFPGQNPLIPLAPKGILRHQDNLFDELPTEIPSPSETRRGRPIKRPVRFADAIDVRYIPKKHIL</sequence>
<proteinExistence type="predicted"/>
<organism evidence="1">
    <name type="scientific">Brugia timori</name>
    <dbReference type="NCBI Taxonomy" id="42155"/>
    <lineage>
        <taxon>Eukaryota</taxon>
        <taxon>Metazoa</taxon>
        <taxon>Ecdysozoa</taxon>
        <taxon>Nematoda</taxon>
        <taxon>Chromadorea</taxon>
        <taxon>Rhabditida</taxon>
        <taxon>Spirurina</taxon>
        <taxon>Spiruromorpha</taxon>
        <taxon>Filarioidea</taxon>
        <taxon>Onchocercidae</taxon>
        <taxon>Brugia</taxon>
    </lineage>
</organism>
<dbReference type="AlphaFoldDB" id="A0A0R3QJ15"/>
<protein>
    <submittedName>
        <fullName evidence="1">Tick transposon</fullName>
    </submittedName>
</protein>
<accession>A0A0R3QJ15</accession>
<dbReference type="WBParaSite" id="BTMF_0000641101-mRNA-1">
    <property type="protein sequence ID" value="BTMF_0000641101-mRNA-1"/>
    <property type="gene ID" value="BTMF_0000641101"/>
</dbReference>
<reference evidence="1" key="1">
    <citation type="submission" date="2017-02" db="UniProtKB">
        <authorList>
            <consortium name="WormBaseParasite"/>
        </authorList>
    </citation>
    <scope>IDENTIFICATION</scope>
</reference>
<name>A0A0R3QJ15_9BILA</name>